<keyword evidence="2" id="KW-1185">Reference proteome</keyword>
<sequence length="375" mass="40682">MGRTRKIPMAKRETAEQRSVTFTKRRQGLFNKAADLCRICDAQIAIMVSSTGSKDKVYSFGHSSVDAVFDRFLDNFTAAPEAVAYEAGIKSASNSFYEEIKALEGDVNTLMQNKKRNVGGVLWDALEEIEQSNTSVEELQDVVDILESLLGQAKNKLMNNATANLGVSIAVEPKSDNFLALEPKPRDDSSSSLGGDQVGQNSAIVGDNGANYSDSYWNADGSTTDSCMDFPVEVDVDLIWNLLESSDFSSGSDKVISMSNSSDCSTSGTGSESASGSQENEDNVFPATNLDSELFKDMELVDCGTYNTTPDPGSGDIDQHYAMDGDCNAKQHDSATDYGFMDLIGEFGYCLTDQLGLPLLAAVANQFEDWTNYYQ</sequence>
<dbReference type="EMBL" id="CM009295">
    <property type="protein sequence ID" value="KAI9393620.1"/>
    <property type="molecule type" value="Genomic_DNA"/>
</dbReference>
<proteinExistence type="predicted"/>
<reference evidence="1 2" key="1">
    <citation type="journal article" date="2006" name="Science">
        <title>The genome of black cottonwood, Populus trichocarpa (Torr. &amp; Gray).</title>
        <authorList>
            <person name="Tuskan G.A."/>
            <person name="Difazio S."/>
            <person name="Jansson S."/>
            <person name="Bohlmann J."/>
            <person name="Grigoriev I."/>
            <person name="Hellsten U."/>
            <person name="Putnam N."/>
            <person name="Ralph S."/>
            <person name="Rombauts S."/>
            <person name="Salamov A."/>
            <person name="Schein J."/>
            <person name="Sterck L."/>
            <person name="Aerts A."/>
            <person name="Bhalerao R.R."/>
            <person name="Bhalerao R.P."/>
            <person name="Blaudez D."/>
            <person name="Boerjan W."/>
            <person name="Brun A."/>
            <person name="Brunner A."/>
            <person name="Busov V."/>
            <person name="Campbell M."/>
            <person name="Carlson J."/>
            <person name="Chalot M."/>
            <person name="Chapman J."/>
            <person name="Chen G.L."/>
            <person name="Cooper D."/>
            <person name="Coutinho P.M."/>
            <person name="Couturier J."/>
            <person name="Covert S."/>
            <person name="Cronk Q."/>
            <person name="Cunningham R."/>
            <person name="Davis J."/>
            <person name="Degroeve S."/>
            <person name="Dejardin A."/>
            <person name="Depamphilis C."/>
            <person name="Detter J."/>
            <person name="Dirks B."/>
            <person name="Dubchak I."/>
            <person name="Duplessis S."/>
            <person name="Ehlting J."/>
            <person name="Ellis B."/>
            <person name="Gendler K."/>
            <person name="Goodstein D."/>
            <person name="Gribskov M."/>
            <person name="Grimwood J."/>
            <person name="Groover A."/>
            <person name="Gunter L."/>
            <person name="Hamberger B."/>
            <person name="Heinze B."/>
            <person name="Helariutta Y."/>
            <person name="Henrissat B."/>
            <person name="Holligan D."/>
            <person name="Holt R."/>
            <person name="Huang W."/>
            <person name="Islam-Faridi N."/>
            <person name="Jones S."/>
            <person name="Jones-Rhoades M."/>
            <person name="Jorgensen R."/>
            <person name="Joshi C."/>
            <person name="Kangasjarvi J."/>
            <person name="Karlsson J."/>
            <person name="Kelleher C."/>
            <person name="Kirkpatrick R."/>
            <person name="Kirst M."/>
            <person name="Kohler A."/>
            <person name="Kalluri U."/>
            <person name="Larimer F."/>
            <person name="Leebens-Mack J."/>
            <person name="Leple J.C."/>
            <person name="Locascio P."/>
            <person name="Lou Y."/>
            <person name="Lucas S."/>
            <person name="Martin F."/>
            <person name="Montanini B."/>
            <person name="Napoli C."/>
            <person name="Nelson D.R."/>
            <person name="Nelson C."/>
            <person name="Nieminen K."/>
            <person name="Nilsson O."/>
            <person name="Pereda V."/>
            <person name="Peter G."/>
            <person name="Philippe R."/>
            <person name="Pilate G."/>
            <person name="Poliakov A."/>
            <person name="Razumovskaya J."/>
            <person name="Richardson P."/>
            <person name="Rinaldi C."/>
            <person name="Ritland K."/>
            <person name="Rouze P."/>
            <person name="Ryaboy D."/>
            <person name="Schmutz J."/>
            <person name="Schrader J."/>
            <person name="Segerman B."/>
            <person name="Shin H."/>
            <person name="Siddiqui A."/>
            <person name="Sterky F."/>
            <person name="Terry A."/>
            <person name="Tsai C.J."/>
            <person name="Uberbacher E."/>
            <person name="Unneberg P."/>
            <person name="Vahala J."/>
            <person name="Wall K."/>
            <person name="Wessler S."/>
            <person name="Yang G."/>
            <person name="Yin T."/>
            <person name="Douglas C."/>
            <person name="Marra M."/>
            <person name="Sandberg G."/>
            <person name="Van de Peer Y."/>
            <person name="Rokhsar D."/>
        </authorList>
    </citation>
    <scope>NUCLEOTIDE SEQUENCE [LARGE SCALE GENOMIC DNA]</scope>
    <source>
        <strain evidence="2">cv. Nisqually</strain>
    </source>
</reference>
<name>A0ACC0SWQ1_POPTR</name>
<dbReference type="Proteomes" id="UP000006729">
    <property type="component" value="Chromosome 6"/>
</dbReference>
<protein>
    <submittedName>
        <fullName evidence="1">Uncharacterized protein</fullName>
    </submittedName>
</protein>
<accession>A0ACC0SWQ1</accession>
<comment type="caution">
    <text evidence="1">The sequence shown here is derived from an EMBL/GenBank/DDBJ whole genome shotgun (WGS) entry which is preliminary data.</text>
</comment>
<evidence type="ECO:0000313" key="2">
    <source>
        <dbReference type="Proteomes" id="UP000006729"/>
    </source>
</evidence>
<evidence type="ECO:0000313" key="1">
    <source>
        <dbReference type="EMBL" id="KAI9393620.1"/>
    </source>
</evidence>
<organism evidence="1 2">
    <name type="scientific">Populus trichocarpa</name>
    <name type="common">Western balsam poplar</name>
    <name type="synonym">Populus balsamifera subsp. trichocarpa</name>
    <dbReference type="NCBI Taxonomy" id="3694"/>
    <lineage>
        <taxon>Eukaryota</taxon>
        <taxon>Viridiplantae</taxon>
        <taxon>Streptophyta</taxon>
        <taxon>Embryophyta</taxon>
        <taxon>Tracheophyta</taxon>
        <taxon>Spermatophyta</taxon>
        <taxon>Magnoliopsida</taxon>
        <taxon>eudicotyledons</taxon>
        <taxon>Gunneridae</taxon>
        <taxon>Pentapetalae</taxon>
        <taxon>rosids</taxon>
        <taxon>fabids</taxon>
        <taxon>Malpighiales</taxon>
        <taxon>Salicaceae</taxon>
        <taxon>Saliceae</taxon>
        <taxon>Populus</taxon>
    </lineage>
</organism>
<gene>
    <name evidence="1" type="ORF">POPTR_006G258500v4</name>
</gene>